<proteinExistence type="inferred from homology"/>
<dbReference type="GO" id="GO:0006487">
    <property type="term" value="P:protein N-linked glycosylation"/>
    <property type="evidence" value="ECO:0007669"/>
    <property type="project" value="TreeGrafter"/>
</dbReference>
<sequence length="228" mass="26686">MHGHLMFLQRQPMLDGYWTKPAFLLSIILRELARPPDERLRWLFWFDVDSVVLNYNTQLQSFLPPEHLADAPTKDSAAEAFRNINVLTTRDGNGLNNGVFPIRVNMWSAQLLAAVLAFRELRSNQDLPFQDQSAMEAMLREEKFRAHAVDVPRQWFNAYKGDVREGDFLVHLAGVEEREKHIDEWCSISEEKAPRWNPELQNASQIESINFFWDSWKQDSSSNYYNQL</sequence>
<accession>A0A084B818</accession>
<dbReference type="EMBL" id="KL647773">
    <property type="protein sequence ID" value="KEY73697.1"/>
    <property type="molecule type" value="Genomic_DNA"/>
</dbReference>
<dbReference type="Pfam" id="PF05637">
    <property type="entry name" value="Glyco_transf_34"/>
    <property type="match status" value="1"/>
</dbReference>
<dbReference type="InterPro" id="IPR029044">
    <property type="entry name" value="Nucleotide-diphossugar_trans"/>
</dbReference>
<organism evidence="4 5">
    <name type="scientific">Stachybotrys chartarum (strain CBS 109288 / IBT 7711)</name>
    <name type="common">Toxic black mold</name>
    <name type="synonym">Stilbospora chartarum</name>
    <dbReference type="NCBI Taxonomy" id="1280523"/>
    <lineage>
        <taxon>Eukaryota</taxon>
        <taxon>Fungi</taxon>
        <taxon>Dikarya</taxon>
        <taxon>Ascomycota</taxon>
        <taxon>Pezizomycotina</taxon>
        <taxon>Sordariomycetes</taxon>
        <taxon>Hypocreomycetidae</taxon>
        <taxon>Hypocreales</taxon>
        <taxon>Stachybotryaceae</taxon>
        <taxon>Stachybotrys</taxon>
    </lineage>
</organism>
<name>A0A084B818_STACB</name>
<dbReference type="Gene3D" id="3.90.550.10">
    <property type="entry name" value="Spore Coat Polysaccharide Biosynthesis Protein SpsA, Chain A"/>
    <property type="match status" value="1"/>
</dbReference>
<dbReference type="Proteomes" id="UP000028045">
    <property type="component" value="Unassembled WGS sequence"/>
</dbReference>
<dbReference type="PANTHER" id="PTHR31306:SF8">
    <property type="entry name" value="GLYCOSYLTRANSFERASE FAMILY 34 PROTEIN"/>
    <property type="match status" value="1"/>
</dbReference>
<keyword evidence="2" id="KW-0328">Glycosyltransferase</keyword>
<dbReference type="PANTHER" id="PTHR31306">
    <property type="entry name" value="ALPHA-1,6-MANNOSYLTRANSFERASE MNN11-RELATED"/>
    <property type="match status" value="1"/>
</dbReference>
<reference evidence="4 5" key="1">
    <citation type="journal article" date="2014" name="BMC Genomics">
        <title>Comparative genome sequencing reveals chemotype-specific gene clusters in the toxigenic black mold Stachybotrys.</title>
        <authorList>
            <person name="Semeiks J."/>
            <person name="Borek D."/>
            <person name="Otwinowski Z."/>
            <person name="Grishin N.V."/>
        </authorList>
    </citation>
    <scope>NUCLEOTIDE SEQUENCE [LARGE SCALE GENOMIC DNA]</scope>
    <source>
        <strain evidence="5">CBS 109288 / IBT 7711</strain>
    </source>
</reference>
<gene>
    <name evidence="4" type="ORF">S7711_09815</name>
</gene>
<dbReference type="GO" id="GO:0016757">
    <property type="term" value="F:glycosyltransferase activity"/>
    <property type="evidence" value="ECO:0007669"/>
    <property type="project" value="UniProtKB-KW"/>
</dbReference>
<evidence type="ECO:0000313" key="4">
    <source>
        <dbReference type="EMBL" id="KEY73697.1"/>
    </source>
</evidence>
<keyword evidence="5" id="KW-1185">Reference proteome</keyword>
<evidence type="ECO:0000256" key="3">
    <source>
        <dbReference type="ARBA" id="ARBA00022679"/>
    </source>
</evidence>
<dbReference type="InterPro" id="IPR008630">
    <property type="entry name" value="Glyco_trans_34"/>
</dbReference>
<dbReference type="OrthoDB" id="407658at2759"/>
<comment type="similarity">
    <text evidence="1">Belongs to the glycosyltransferase 34 family.</text>
</comment>
<evidence type="ECO:0000256" key="2">
    <source>
        <dbReference type="ARBA" id="ARBA00022676"/>
    </source>
</evidence>
<evidence type="ECO:0000313" key="5">
    <source>
        <dbReference type="Proteomes" id="UP000028045"/>
    </source>
</evidence>
<dbReference type="AlphaFoldDB" id="A0A084B818"/>
<dbReference type="GO" id="GO:0000139">
    <property type="term" value="C:Golgi membrane"/>
    <property type="evidence" value="ECO:0007669"/>
    <property type="project" value="TreeGrafter"/>
</dbReference>
<protein>
    <recommendedName>
        <fullName evidence="6">Galactosyl transferase GMA12/MNN10 family protein</fullName>
    </recommendedName>
</protein>
<keyword evidence="3" id="KW-0808">Transferase</keyword>
<dbReference type="HOGENOM" id="CLU_039079_0_0_1"/>
<evidence type="ECO:0008006" key="6">
    <source>
        <dbReference type="Google" id="ProtNLM"/>
    </source>
</evidence>
<evidence type="ECO:0000256" key="1">
    <source>
        <dbReference type="ARBA" id="ARBA00005664"/>
    </source>
</evidence>